<gene>
    <name evidence="3" type="ORF">NCTC10797_01572</name>
</gene>
<dbReference type="EMBL" id="LR215973">
    <property type="protein sequence ID" value="VFA97807.1"/>
    <property type="molecule type" value="Genomic_DNA"/>
</dbReference>
<dbReference type="InterPro" id="IPR029069">
    <property type="entry name" value="HotDog_dom_sf"/>
</dbReference>
<reference evidence="3 4" key="1">
    <citation type="submission" date="2019-02" db="EMBL/GenBank/DDBJ databases">
        <authorList>
            <consortium name="Pathogen Informatics"/>
        </authorList>
    </citation>
    <scope>NUCLEOTIDE SEQUENCE [LARGE SCALE GENOMIC DNA]</scope>
    <source>
        <strain evidence="3 4">3012STDY6756504</strain>
    </source>
</reference>
<comment type="similarity">
    <text evidence="1">Belongs to the enoyl-CoA hydratase/isomerase family.</text>
</comment>
<evidence type="ECO:0000256" key="1">
    <source>
        <dbReference type="ARBA" id="ARBA00005254"/>
    </source>
</evidence>
<feature type="domain" description="MaoC-like" evidence="2">
    <location>
        <begin position="21"/>
        <end position="100"/>
    </location>
</feature>
<sequence length="139" mass="15718">MKPGCEAPDRDRRLDDLTAEAIFANQWDPQPFHLDEKCAQNTFFEGLAASGRQTASITMRLLVTTGPSVGHRYHRRLHRPHLAHPRPGDQLHVELEVTDVPPHPTPSRGFITPTYDTLNQHGDVRQRTTAKLLAFAKPR</sequence>
<dbReference type="AlphaFoldDB" id="A0A4U8W6J2"/>
<proteinExistence type="inferred from homology"/>
<accession>A0A4U8W6J2</accession>
<dbReference type="Pfam" id="PF01575">
    <property type="entry name" value="MaoC_dehydratas"/>
    <property type="match status" value="1"/>
</dbReference>
<evidence type="ECO:0000259" key="2">
    <source>
        <dbReference type="Pfam" id="PF01575"/>
    </source>
</evidence>
<dbReference type="SUPFAM" id="SSF54637">
    <property type="entry name" value="Thioesterase/thiol ester dehydrase-isomerase"/>
    <property type="match status" value="1"/>
</dbReference>
<protein>
    <recommendedName>
        <fullName evidence="2">MaoC-like domain-containing protein</fullName>
    </recommendedName>
</protein>
<dbReference type="RefSeq" id="WP_130916603.1">
    <property type="nucleotide sequence ID" value="NZ_LR215973.1"/>
</dbReference>
<organism evidence="3 4">
    <name type="scientific">Nocardia cyriacigeorgica</name>
    <dbReference type="NCBI Taxonomy" id="135487"/>
    <lineage>
        <taxon>Bacteria</taxon>
        <taxon>Bacillati</taxon>
        <taxon>Actinomycetota</taxon>
        <taxon>Actinomycetes</taxon>
        <taxon>Mycobacteriales</taxon>
        <taxon>Nocardiaceae</taxon>
        <taxon>Nocardia</taxon>
    </lineage>
</organism>
<dbReference type="Proteomes" id="UP000290439">
    <property type="component" value="Chromosome"/>
</dbReference>
<evidence type="ECO:0000313" key="4">
    <source>
        <dbReference type="Proteomes" id="UP000290439"/>
    </source>
</evidence>
<evidence type="ECO:0000313" key="3">
    <source>
        <dbReference type="EMBL" id="VFA97807.1"/>
    </source>
</evidence>
<dbReference type="Gene3D" id="3.10.129.10">
    <property type="entry name" value="Hotdog Thioesterase"/>
    <property type="match status" value="1"/>
</dbReference>
<name>A0A4U8W6J2_9NOCA</name>
<dbReference type="InterPro" id="IPR002539">
    <property type="entry name" value="MaoC-like_dom"/>
</dbReference>